<keyword evidence="2" id="KW-0808">Transferase</keyword>
<evidence type="ECO:0000313" key="2">
    <source>
        <dbReference type="EMBL" id="KAF6341302.1"/>
    </source>
</evidence>
<accession>A0A7J7WVE2</accession>
<name>A0A7J7WVE2_MYOMY</name>
<feature type="domain" description="GST N-terminal" evidence="1">
    <location>
        <begin position="4"/>
        <end position="48"/>
    </location>
</feature>
<dbReference type="AlphaFoldDB" id="A0A7J7WVE2"/>
<gene>
    <name evidence="2" type="ORF">mMyoMyo1_006057</name>
</gene>
<evidence type="ECO:0000259" key="1">
    <source>
        <dbReference type="PROSITE" id="PS50404"/>
    </source>
</evidence>
<sequence>MAEKKPKLHYPNGRGRMETVRWVLAAAGVETPTEGHCGHISVVCHQGA</sequence>
<protein>
    <submittedName>
        <fullName evidence="2">Glutathione S-transferase alpha 4</fullName>
    </submittedName>
</protein>
<dbReference type="Proteomes" id="UP000527355">
    <property type="component" value="Unassembled WGS sequence"/>
</dbReference>
<evidence type="ECO:0000313" key="3">
    <source>
        <dbReference type="Proteomes" id="UP000527355"/>
    </source>
</evidence>
<dbReference type="GO" id="GO:0016740">
    <property type="term" value="F:transferase activity"/>
    <property type="evidence" value="ECO:0007669"/>
    <property type="project" value="UniProtKB-KW"/>
</dbReference>
<comment type="caution">
    <text evidence="2">The sequence shown here is derived from an EMBL/GenBank/DDBJ whole genome shotgun (WGS) entry which is preliminary data.</text>
</comment>
<organism evidence="2 3">
    <name type="scientific">Myotis myotis</name>
    <name type="common">Greater mouse-eared bat</name>
    <name type="synonym">Vespertilio myotis</name>
    <dbReference type="NCBI Taxonomy" id="51298"/>
    <lineage>
        <taxon>Eukaryota</taxon>
        <taxon>Metazoa</taxon>
        <taxon>Chordata</taxon>
        <taxon>Craniata</taxon>
        <taxon>Vertebrata</taxon>
        <taxon>Euteleostomi</taxon>
        <taxon>Mammalia</taxon>
        <taxon>Eutheria</taxon>
        <taxon>Laurasiatheria</taxon>
        <taxon>Chiroptera</taxon>
        <taxon>Yangochiroptera</taxon>
        <taxon>Vespertilionidae</taxon>
        <taxon>Myotis</taxon>
    </lineage>
</organism>
<dbReference type="EMBL" id="JABWUV010000007">
    <property type="protein sequence ID" value="KAF6341302.1"/>
    <property type="molecule type" value="Genomic_DNA"/>
</dbReference>
<reference evidence="2 3" key="1">
    <citation type="journal article" date="2020" name="Nature">
        <title>Six reference-quality genomes reveal evolution of bat adaptations.</title>
        <authorList>
            <person name="Jebb D."/>
            <person name="Huang Z."/>
            <person name="Pippel M."/>
            <person name="Hughes G.M."/>
            <person name="Lavrichenko K."/>
            <person name="Devanna P."/>
            <person name="Winkler S."/>
            <person name="Jermiin L.S."/>
            <person name="Skirmuntt E.C."/>
            <person name="Katzourakis A."/>
            <person name="Burkitt-Gray L."/>
            <person name="Ray D.A."/>
            <person name="Sullivan K.A.M."/>
            <person name="Roscito J.G."/>
            <person name="Kirilenko B.M."/>
            <person name="Davalos L.M."/>
            <person name="Corthals A.P."/>
            <person name="Power M.L."/>
            <person name="Jones G."/>
            <person name="Ransome R.D."/>
            <person name="Dechmann D.K.N."/>
            <person name="Locatelli A.G."/>
            <person name="Puechmaille S.J."/>
            <person name="Fedrigo O."/>
            <person name="Jarvis E.D."/>
            <person name="Hiller M."/>
            <person name="Vernes S.C."/>
            <person name="Myers E.W."/>
            <person name="Teeling E.C."/>
        </authorList>
    </citation>
    <scope>NUCLEOTIDE SEQUENCE [LARGE SCALE GENOMIC DNA]</scope>
    <source>
        <strain evidence="2">MMyoMyo1</strain>
        <tissue evidence="2">Flight muscle</tissue>
    </source>
</reference>
<keyword evidence="3" id="KW-1185">Reference proteome</keyword>
<dbReference type="Gene3D" id="3.40.30.10">
    <property type="entry name" value="Glutaredoxin"/>
    <property type="match status" value="1"/>
</dbReference>
<dbReference type="InterPro" id="IPR004045">
    <property type="entry name" value="Glutathione_S-Trfase_N"/>
</dbReference>
<proteinExistence type="predicted"/>
<dbReference type="PROSITE" id="PS50404">
    <property type="entry name" value="GST_NTER"/>
    <property type="match status" value="1"/>
</dbReference>